<proteinExistence type="predicted"/>
<comment type="caution">
    <text evidence="1">The sequence shown here is derived from an EMBL/GenBank/DDBJ whole genome shotgun (WGS) entry which is preliminary data.</text>
</comment>
<keyword evidence="2" id="KW-1185">Reference proteome</keyword>
<gene>
    <name evidence="1" type="ORF">BIW11_04058</name>
</gene>
<dbReference type="Proteomes" id="UP000192247">
    <property type="component" value="Unassembled WGS sequence"/>
</dbReference>
<dbReference type="EMBL" id="MNPL01015649">
    <property type="protein sequence ID" value="OQR70967.1"/>
    <property type="molecule type" value="Genomic_DNA"/>
</dbReference>
<dbReference type="AlphaFoldDB" id="A0A1V9XBR9"/>
<dbReference type="InParanoid" id="A0A1V9XBR9"/>
<name>A0A1V9XBR9_9ACAR</name>
<protein>
    <submittedName>
        <fullName evidence="1">Uncharacterized protein</fullName>
    </submittedName>
</protein>
<evidence type="ECO:0000313" key="2">
    <source>
        <dbReference type="Proteomes" id="UP000192247"/>
    </source>
</evidence>
<accession>A0A1V9XBR9</accession>
<sequence>MEWIKLAVEWMKKRRPNGRAGAVSVRDVWISRR</sequence>
<reference evidence="1 2" key="1">
    <citation type="journal article" date="2017" name="Gigascience">
        <title>Draft genome of the honey bee ectoparasitic mite, Tropilaelaps mercedesae, is shaped by the parasitic life history.</title>
        <authorList>
            <person name="Dong X."/>
            <person name="Armstrong S.D."/>
            <person name="Xia D."/>
            <person name="Makepeace B.L."/>
            <person name="Darby A.C."/>
            <person name="Kadowaki T."/>
        </authorList>
    </citation>
    <scope>NUCLEOTIDE SEQUENCE [LARGE SCALE GENOMIC DNA]</scope>
    <source>
        <strain evidence="1">Wuxi-XJTLU</strain>
    </source>
</reference>
<organism evidence="1 2">
    <name type="scientific">Tropilaelaps mercedesae</name>
    <dbReference type="NCBI Taxonomy" id="418985"/>
    <lineage>
        <taxon>Eukaryota</taxon>
        <taxon>Metazoa</taxon>
        <taxon>Ecdysozoa</taxon>
        <taxon>Arthropoda</taxon>
        <taxon>Chelicerata</taxon>
        <taxon>Arachnida</taxon>
        <taxon>Acari</taxon>
        <taxon>Parasitiformes</taxon>
        <taxon>Mesostigmata</taxon>
        <taxon>Gamasina</taxon>
        <taxon>Dermanyssoidea</taxon>
        <taxon>Laelapidae</taxon>
        <taxon>Tropilaelaps</taxon>
    </lineage>
</organism>
<evidence type="ECO:0000313" key="1">
    <source>
        <dbReference type="EMBL" id="OQR70967.1"/>
    </source>
</evidence>